<dbReference type="PANTHER" id="PTHR43160">
    <property type="entry name" value="ACONITATE HYDRATASE B"/>
    <property type="match status" value="1"/>
</dbReference>
<evidence type="ECO:0000256" key="2">
    <source>
        <dbReference type="ARBA" id="ARBA00023004"/>
    </source>
</evidence>
<dbReference type="NCBIfam" id="TIGR01342">
    <property type="entry name" value="acon_putative"/>
    <property type="match status" value="1"/>
</dbReference>
<dbReference type="EC" id="4.2.1.3" evidence="6"/>
<organism evidence="6">
    <name type="scientific">Thermodesulfobacterium geofontis</name>
    <dbReference type="NCBI Taxonomy" id="1295609"/>
    <lineage>
        <taxon>Bacteria</taxon>
        <taxon>Pseudomonadati</taxon>
        <taxon>Thermodesulfobacteriota</taxon>
        <taxon>Thermodesulfobacteria</taxon>
        <taxon>Thermodesulfobacteriales</taxon>
        <taxon>Thermodesulfobacteriaceae</taxon>
        <taxon>Thermodesulfobacterium</taxon>
    </lineage>
</organism>
<feature type="domain" description="Aconitase/3-isopropylmalate dehydratase large subunit alpha/beta/alpha" evidence="4">
    <location>
        <begin position="8"/>
        <end position="407"/>
    </location>
</feature>
<accession>A0A7C4NTW0</accession>
<feature type="domain" description="Aconitase A/isopropylmalate dehydratase small subunit swivel" evidence="5">
    <location>
        <begin position="506"/>
        <end position="581"/>
    </location>
</feature>
<evidence type="ECO:0000259" key="5">
    <source>
        <dbReference type="Pfam" id="PF00694"/>
    </source>
</evidence>
<keyword evidence="2" id="KW-0408">Iron</keyword>
<dbReference type="SUPFAM" id="SSF53732">
    <property type="entry name" value="Aconitase iron-sulfur domain"/>
    <property type="match status" value="1"/>
</dbReference>
<evidence type="ECO:0000256" key="1">
    <source>
        <dbReference type="ARBA" id="ARBA00022723"/>
    </source>
</evidence>
<sequence length="651" mass="71375">MGLTLTHKILESHLISGKLAPGEEIAIKIDQTLTQDATGTMAYLEFEAIGINRVKTELSVSYVDHNILQTDFKNADDHRYLLSIAKRYGIWFSKPGNGICHQVHLERFAKPGKTLLGSDSHTPTAGGCGMIAIGAGGLDVAMAMAGYPFYLKMPKIVGIYLYGKLQPWVSARDVALYLLSKLTVKGGRNKILEYFGPGIKTLTVPERATICNLGTETGATTSVFPSDELTFFWLKAQNREEDYIELKPDEDAQYDEIIEIDLSKIEPLCACPSSPDNVKKVAEEAGKPVAQVIIGSCANSSLKDLLIVSKILESHKVHPDVSFEINPGSIQVLENLVVLSAFKNLLKAGARIHQCGCLGCIGMGQAPPTNSISLRTFTRNFPGRSGTSPDFIYLVSPETATASAIRGVITDPRELGDYPEIIIPEKFIINDSMLIPPLPEEEAQKVEIIRGPNIVPFPPFDPLPENLEGIFLLKVGDNITTDHIMPAGAQILPLRSNLPAISEYVYKNLDPEFSKKALEIKNKGLTVGIVGGENYGQGSSREHAALAPRYLGVRIKLAKSFARIHRSNLINFGILPLVFEKKEDYNQIEQGDAFFIKDIRKALLEGEKKIKIIIKGKGEISAILDLSERERNSVLAGSLLNLAKKNKSFLK</sequence>
<dbReference type="InterPro" id="IPR015931">
    <property type="entry name" value="Acnase/IPM_dHydase_lsu_aba_1/3"/>
</dbReference>
<keyword evidence="6" id="KW-0456">Lyase</keyword>
<dbReference type="PRINTS" id="PR00415">
    <property type="entry name" value="ACONITASE"/>
</dbReference>
<dbReference type="GO" id="GO:0006099">
    <property type="term" value="P:tricarboxylic acid cycle"/>
    <property type="evidence" value="ECO:0007669"/>
    <property type="project" value="TreeGrafter"/>
</dbReference>
<dbReference type="InterPro" id="IPR036008">
    <property type="entry name" value="Aconitase_4Fe-4S_dom"/>
</dbReference>
<evidence type="ECO:0000259" key="4">
    <source>
        <dbReference type="Pfam" id="PF00330"/>
    </source>
</evidence>
<protein>
    <submittedName>
        <fullName evidence="6">Aconitate hydratase</fullName>
        <ecNumber evidence="6">4.2.1.3</ecNumber>
    </submittedName>
</protein>
<dbReference type="InterPro" id="IPR001030">
    <property type="entry name" value="Acoase/IPM_deHydtase_lsu_aba"/>
</dbReference>
<dbReference type="GO" id="GO:0003994">
    <property type="term" value="F:aconitate hydratase activity"/>
    <property type="evidence" value="ECO:0007669"/>
    <property type="project" value="UniProtKB-EC"/>
</dbReference>
<dbReference type="PANTHER" id="PTHR43160:SF3">
    <property type="entry name" value="ACONITATE HYDRATASE, MITOCHONDRIAL"/>
    <property type="match status" value="1"/>
</dbReference>
<dbReference type="InterPro" id="IPR006250">
    <property type="entry name" value="Aconitase_put"/>
</dbReference>
<dbReference type="Gene3D" id="3.20.19.10">
    <property type="entry name" value="Aconitase, domain 4"/>
    <property type="match status" value="1"/>
</dbReference>
<name>A0A7C4NTW0_9BACT</name>
<dbReference type="Gene3D" id="3.30.499.10">
    <property type="entry name" value="Aconitase, domain 3"/>
    <property type="match status" value="2"/>
</dbReference>
<dbReference type="GO" id="GO:0005829">
    <property type="term" value="C:cytosol"/>
    <property type="evidence" value="ECO:0007669"/>
    <property type="project" value="TreeGrafter"/>
</dbReference>
<keyword evidence="3" id="KW-0411">Iron-sulfur</keyword>
<dbReference type="InterPro" id="IPR050926">
    <property type="entry name" value="Aconitase/IPM_isomerase"/>
</dbReference>
<dbReference type="GO" id="GO:0046872">
    <property type="term" value="F:metal ion binding"/>
    <property type="evidence" value="ECO:0007669"/>
    <property type="project" value="UniProtKB-KW"/>
</dbReference>
<dbReference type="NCBIfam" id="NF005558">
    <property type="entry name" value="PRK07229.1"/>
    <property type="match status" value="1"/>
</dbReference>
<dbReference type="InterPro" id="IPR015928">
    <property type="entry name" value="Aconitase/3IPM_dehydase_swvl"/>
</dbReference>
<dbReference type="SUPFAM" id="SSF52016">
    <property type="entry name" value="LeuD/IlvD-like"/>
    <property type="match status" value="1"/>
</dbReference>
<evidence type="ECO:0000256" key="3">
    <source>
        <dbReference type="ARBA" id="ARBA00023014"/>
    </source>
</evidence>
<comment type="caution">
    <text evidence="6">The sequence shown here is derived from an EMBL/GenBank/DDBJ whole genome shotgun (WGS) entry which is preliminary data.</text>
</comment>
<dbReference type="Pfam" id="PF00330">
    <property type="entry name" value="Aconitase"/>
    <property type="match status" value="1"/>
</dbReference>
<proteinExistence type="predicted"/>
<dbReference type="InterPro" id="IPR000573">
    <property type="entry name" value="AconitaseA/IPMdHydase_ssu_swvl"/>
</dbReference>
<keyword evidence="1" id="KW-0479">Metal-binding</keyword>
<gene>
    <name evidence="6" type="ORF">ENT66_01965</name>
</gene>
<dbReference type="EMBL" id="DSZN01000033">
    <property type="protein sequence ID" value="HGQ85163.1"/>
    <property type="molecule type" value="Genomic_DNA"/>
</dbReference>
<dbReference type="AlphaFoldDB" id="A0A7C4NTW0"/>
<evidence type="ECO:0000313" key="6">
    <source>
        <dbReference type="EMBL" id="HGQ85163.1"/>
    </source>
</evidence>
<dbReference type="GO" id="GO:0051539">
    <property type="term" value="F:4 iron, 4 sulfur cluster binding"/>
    <property type="evidence" value="ECO:0007669"/>
    <property type="project" value="TreeGrafter"/>
</dbReference>
<dbReference type="Pfam" id="PF00694">
    <property type="entry name" value="Aconitase_C"/>
    <property type="match status" value="1"/>
</dbReference>
<reference evidence="6" key="1">
    <citation type="journal article" date="2020" name="mSystems">
        <title>Genome- and Community-Level Interaction Insights into Carbon Utilization and Element Cycling Functions of Hydrothermarchaeota in Hydrothermal Sediment.</title>
        <authorList>
            <person name="Zhou Z."/>
            <person name="Liu Y."/>
            <person name="Xu W."/>
            <person name="Pan J."/>
            <person name="Luo Z.H."/>
            <person name="Li M."/>
        </authorList>
    </citation>
    <scope>NUCLEOTIDE SEQUENCE [LARGE SCALE GENOMIC DNA]</scope>
    <source>
        <strain evidence="6">SpSt-6</strain>
    </source>
</reference>